<dbReference type="RefSeq" id="WP_210852736.1">
    <property type="nucleotide sequence ID" value="NZ_JAGQDD010000003.1"/>
</dbReference>
<proteinExistence type="predicted"/>
<dbReference type="Proteomes" id="UP000676246">
    <property type="component" value="Unassembled WGS sequence"/>
</dbReference>
<dbReference type="EMBL" id="JAGQDD010000003">
    <property type="protein sequence ID" value="MBQ0930211.1"/>
    <property type="molecule type" value="Genomic_DNA"/>
</dbReference>
<organism evidence="2 3">
    <name type="scientific">Ideonella alba</name>
    <dbReference type="NCBI Taxonomy" id="2824118"/>
    <lineage>
        <taxon>Bacteria</taxon>
        <taxon>Pseudomonadati</taxon>
        <taxon>Pseudomonadota</taxon>
        <taxon>Betaproteobacteria</taxon>
        <taxon>Burkholderiales</taxon>
        <taxon>Sphaerotilaceae</taxon>
        <taxon>Ideonella</taxon>
    </lineage>
</organism>
<feature type="chain" id="PRO_5038011795" evidence="1">
    <location>
        <begin position="22"/>
        <end position="336"/>
    </location>
</feature>
<keyword evidence="1" id="KW-0732">Signal</keyword>
<accession>A0A941BDH4</accession>
<evidence type="ECO:0000256" key="1">
    <source>
        <dbReference type="SAM" id="SignalP"/>
    </source>
</evidence>
<sequence>MSLRHWLSAAALVLSALPASAAVNCPSLATGDYRVINFRETDPNWRHHVLHLDGDTLTVTLWNGETATLTPQAESCAYMTPDMEPMMVSRSGVFIIRSPLGMAIGLPEMTLPRKALVGTYNMIGASMGDDGLFHTDSGQVQVDSKGQLRLSTCGDGGIGACGAPGSVFGQLVANTGGGYDLQFTDGGVDRVFTFKNKNGAVHVVVSLNQLHVLTPAVARSLPAVGSRDANWSFSQSANGQLSGVNFEHRRVLSADAATQSFVRRANENCVKQTMLVNLGHDGVVGRAAGSGKNCSGQTVNFNAVAGLPTGLGLTVFGWESSDPTMPRYFGLAVEQP</sequence>
<protein>
    <submittedName>
        <fullName evidence="2">Uncharacterized protein</fullName>
    </submittedName>
</protein>
<feature type="signal peptide" evidence="1">
    <location>
        <begin position="1"/>
        <end position="21"/>
    </location>
</feature>
<evidence type="ECO:0000313" key="3">
    <source>
        <dbReference type="Proteomes" id="UP000676246"/>
    </source>
</evidence>
<dbReference type="AlphaFoldDB" id="A0A941BDH4"/>
<keyword evidence="3" id="KW-1185">Reference proteome</keyword>
<evidence type="ECO:0000313" key="2">
    <source>
        <dbReference type="EMBL" id="MBQ0930211.1"/>
    </source>
</evidence>
<gene>
    <name evidence="2" type="ORF">KAK03_06885</name>
</gene>
<reference evidence="2 3" key="1">
    <citation type="submission" date="2021-04" db="EMBL/GenBank/DDBJ databases">
        <title>The genome sequence of Ideonella sp. 3Y2.</title>
        <authorList>
            <person name="Liu Y."/>
        </authorList>
    </citation>
    <scope>NUCLEOTIDE SEQUENCE [LARGE SCALE GENOMIC DNA]</scope>
    <source>
        <strain evidence="2 3">3Y2</strain>
    </source>
</reference>
<name>A0A941BDH4_9BURK</name>
<comment type="caution">
    <text evidence="2">The sequence shown here is derived from an EMBL/GenBank/DDBJ whole genome shotgun (WGS) entry which is preliminary data.</text>
</comment>